<dbReference type="InterPro" id="IPR001841">
    <property type="entry name" value="Znf_RING"/>
</dbReference>
<accession>K0RVL7</accession>
<gene>
    <name evidence="4" type="ORF">THAOC_22043</name>
</gene>
<dbReference type="GO" id="GO:0008270">
    <property type="term" value="F:zinc ion binding"/>
    <property type="evidence" value="ECO:0007669"/>
    <property type="project" value="UniProtKB-KW"/>
</dbReference>
<keyword evidence="1" id="KW-0863">Zinc-finger</keyword>
<feature type="region of interest" description="Disordered" evidence="2">
    <location>
        <begin position="548"/>
        <end position="578"/>
    </location>
</feature>
<evidence type="ECO:0000313" key="5">
    <source>
        <dbReference type="Proteomes" id="UP000266841"/>
    </source>
</evidence>
<evidence type="ECO:0000256" key="1">
    <source>
        <dbReference type="PROSITE-ProRule" id="PRU00175"/>
    </source>
</evidence>
<dbReference type="SUPFAM" id="SSF57850">
    <property type="entry name" value="RING/U-box"/>
    <property type="match status" value="1"/>
</dbReference>
<protein>
    <recommendedName>
        <fullName evidence="3">RING-type domain-containing protein</fullName>
    </recommendedName>
</protein>
<feature type="compositionally biased region" description="Basic residues" evidence="2">
    <location>
        <begin position="551"/>
        <end position="563"/>
    </location>
</feature>
<dbReference type="PROSITE" id="PS50089">
    <property type="entry name" value="ZF_RING_2"/>
    <property type="match status" value="1"/>
</dbReference>
<dbReference type="EMBL" id="AGNL01026817">
    <property type="protein sequence ID" value="EJK57873.1"/>
    <property type="molecule type" value="Genomic_DNA"/>
</dbReference>
<comment type="caution">
    <text evidence="4">The sequence shown here is derived from an EMBL/GenBank/DDBJ whole genome shotgun (WGS) entry which is preliminary data.</text>
</comment>
<dbReference type="AlphaFoldDB" id="K0RVL7"/>
<reference evidence="4 5" key="1">
    <citation type="journal article" date="2012" name="Genome Biol.">
        <title>Genome and low-iron response of an oceanic diatom adapted to chronic iron limitation.</title>
        <authorList>
            <person name="Lommer M."/>
            <person name="Specht M."/>
            <person name="Roy A.S."/>
            <person name="Kraemer L."/>
            <person name="Andreson R."/>
            <person name="Gutowska M.A."/>
            <person name="Wolf J."/>
            <person name="Bergner S.V."/>
            <person name="Schilhabel M.B."/>
            <person name="Klostermeier U.C."/>
            <person name="Beiko R.G."/>
            <person name="Rosenstiel P."/>
            <person name="Hippler M."/>
            <person name="Laroche J."/>
        </authorList>
    </citation>
    <scope>NUCLEOTIDE SEQUENCE [LARGE SCALE GENOMIC DNA]</scope>
    <source>
        <strain evidence="4 5">CCMP1005</strain>
    </source>
</reference>
<feature type="compositionally biased region" description="Polar residues" evidence="2">
    <location>
        <begin position="318"/>
        <end position="337"/>
    </location>
</feature>
<sequence length="797" mass="88564">MPYLHTIGTYESQVVFCPTKLLTARIKDAIATTISFSSMSRSDNRCRRSRSSLLDLFFAGEASQSNSWLSPLSCSSCLVDQVVSFEVDDEAGDGDDTCSAFSTSLAVSKSELGDASLLDHDECAPSMEQAPVRGQATNSVSTGQGGIKEGQTTETEMCLICSTEMSLADLRYPMKCPGQSCDYNFCLRCAEEFLKSSRDDYQVASDGSRQVKIHLRCPNCRRDISTQIEEIIHERNEFLFLDSTEDPCTPAPTSLSAVDASLLGPEFDPDNKIATGIYLNRSGATRSARTRRLEGLLENIDLASIPVALMQARESEGESSTLDETSKYKTSGLSSWSRPLPRSTFESPMKKLSASSPGLRRTKSSQELRTPSRRDDKPSPRSILDFAFSDTKGESFCDDADDPGRLSDCAAANEANPSHASCFGALALLTSETGLLGQNLDWCCAAGNRGSSITTLVPIDSSKSQKGCGGYIDYSGTFHPCTAATDKDQGPCQGCIFRRGMHGYKSEESELAELYYDSDPGPQFTMPLARPSRANIDEASIGMPLRDRSRQRPKFPWRRKAKKSVSSTKEMRSIARQTSRGRDHLCDCFPPPQLESKGLIEMGMPPLSKEEEIGDDVQNALNSKWVLQWHITPVRDAKVRTHAPKIVELWIERGYRRNRTEIVDPKLMWRDLHQPDLFNKRKLTGSALCPYRLSLFAIRRVTQVKNEDGWDKLNMSLPCPLLTDLNRLLVVRSSLGDDFIFEASCAEESLRIVNSLKMVTARLVSHAVVGKYRIFLTRRLNLECRLIDLKRTWRVDG</sequence>
<feature type="compositionally biased region" description="Basic and acidic residues" evidence="2">
    <location>
        <begin position="364"/>
        <end position="379"/>
    </location>
</feature>
<dbReference type="Gene3D" id="3.30.40.10">
    <property type="entry name" value="Zinc/RING finger domain, C3HC4 (zinc finger)"/>
    <property type="match status" value="1"/>
</dbReference>
<keyword evidence="1" id="KW-0862">Zinc</keyword>
<evidence type="ECO:0000313" key="4">
    <source>
        <dbReference type="EMBL" id="EJK57873.1"/>
    </source>
</evidence>
<dbReference type="eggNOG" id="ENOG502R0MW">
    <property type="taxonomic scope" value="Eukaryota"/>
</dbReference>
<dbReference type="OrthoDB" id="47310at2759"/>
<name>K0RVL7_THAOC</name>
<dbReference type="InterPro" id="IPR013083">
    <property type="entry name" value="Znf_RING/FYVE/PHD"/>
</dbReference>
<feature type="region of interest" description="Disordered" evidence="2">
    <location>
        <begin position="314"/>
        <end position="382"/>
    </location>
</feature>
<keyword evidence="5" id="KW-1185">Reference proteome</keyword>
<feature type="domain" description="RING-type" evidence="3">
    <location>
        <begin position="158"/>
        <end position="221"/>
    </location>
</feature>
<keyword evidence="1" id="KW-0479">Metal-binding</keyword>
<evidence type="ECO:0000256" key="2">
    <source>
        <dbReference type="SAM" id="MobiDB-lite"/>
    </source>
</evidence>
<proteinExistence type="predicted"/>
<evidence type="ECO:0000259" key="3">
    <source>
        <dbReference type="PROSITE" id="PS50089"/>
    </source>
</evidence>
<organism evidence="4 5">
    <name type="scientific">Thalassiosira oceanica</name>
    <name type="common">Marine diatom</name>
    <dbReference type="NCBI Taxonomy" id="159749"/>
    <lineage>
        <taxon>Eukaryota</taxon>
        <taxon>Sar</taxon>
        <taxon>Stramenopiles</taxon>
        <taxon>Ochrophyta</taxon>
        <taxon>Bacillariophyta</taxon>
        <taxon>Coscinodiscophyceae</taxon>
        <taxon>Thalassiosirophycidae</taxon>
        <taxon>Thalassiosirales</taxon>
        <taxon>Thalassiosiraceae</taxon>
        <taxon>Thalassiosira</taxon>
    </lineage>
</organism>
<dbReference type="Proteomes" id="UP000266841">
    <property type="component" value="Unassembled WGS sequence"/>
</dbReference>